<keyword evidence="1" id="KW-0732">Signal</keyword>
<dbReference type="Proteomes" id="UP000054776">
    <property type="component" value="Unassembled WGS sequence"/>
</dbReference>
<sequence length="38" mass="4476">LLLLLRRQLVVFPIVLTSGVALEKTHENGFWKFTRHKD</sequence>
<gene>
    <name evidence="2" type="ORF">T01_9576</name>
</gene>
<protein>
    <submittedName>
        <fullName evidence="2">Uncharacterized protein</fullName>
    </submittedName>
</protein>
<reference evidence="2 3" key="1">
    <citation type="submission" date="2015-01" db="EMBL/GenBank/DDBJ databases">
        <title>Evolution of Trichinella species and genotypes.</title>
        <authorList>
            <person name="Korhonen P.K."/>
            <person name="Edoardo P."/>
            <person name="Giuseppe L.R."/>
            <person name="Gasser R.B."/>
        </authorList>
    </citation>
    <scope>NUCLEOTIDE SEQUENCE [LARGE SCALE GENOMIC DNA]</scope>
    <source>
        <strain evidence="2">ISS3</strain>
    </source>
</reference>
<feature type="signal peptide" evidence="1">
    <location>
        <begin position="1"/>
        <end position="21"/>
    </location>
</feature>
<feature type="chain" id="PRO_5006873559" evidence="1">
    <location>
        <begin position="22"/>
        <end position="38"/>
    </location>
</feature>
<proteinExistence type="predicted"/>
<evidence type="ECO:0000313" key="3">
    <source>
        <dbReference type="Proteomes" id="UP000054776"/>
    </source>
</evidence>
<dbReference type="EMBL" id="JYDH01004554">
    <property type="protein sequence ID" value="KRY04129.1"/>
    <property type="molecule type" value="Genomic_DNA"/>
</dbReference>
<comment type="caution">
    <text evidence="2">The sequence shown here is derived from an EMBL/GenBank/DDBJ whole genome shotgun (WGS) entry which is preliminary data.</text>
</comment>
<organism evidence="2 3">
    <name type="scientific">Trichinella spiralis</name>
    <name type="common">Trichina worm</name>
    <dbReference type="NCBI Taxonomy" id="6334"/>
    <lineage>
        <taxon>Eukaryota</taxon>
        <taxon>Metazoa</taxon>
        <taxon>Ecdysozoa</taxon>
        <taxon>Nematoda</taxon>
        <taxon>Enoplea</taxon>
        <taxon>Dorylaimia</taxon>
        <taxon>Trichinellida</taxon>
        <taxon>Trichinellidae</taxon>
        <taxon>Trichinella</taxon>
    </lineage>
</organism>
<evidence type="ECO:0000313" key="2">
    <source>
        <dbReference type="EMBL" id="KRY04129.1"/>
    </source>
</evidence>
<evidence type="ECO:0000256" key="1">
    <source>
        <dbReference type="SAM" id="SignalP"/>
    </source>
</evidence>
<name>A0A0V0YVA3_TRISP</name>
<dbReference type="InParanoid" id="A0A0V0YVA3"/>
<dbReference type="AlphaFoldDB" id="A0A0V0YVA3"/>
<keyword evidence="3" id="KW-1185">Reference proteome</keyword>
<accession>A0A0V0YVA3</accession>
<feature type="non-terminal residue" evidence="2">
    <location>
        <position position="1"/>
    </location>
</feature>